<evidence type="ECO:0000256" key="1">
    <source>
        <dbReference type="ARBA" id="ARBA00004141"/>
    </source>
</evidence>
<dbReference type="AlphaFoldDB" id="A0A6G4WJJ4"/>
<accession>A0A6G4WJJ4</accession>
<keyword evidence="7" id="KW-1185">Reference proteome</keyword>
<organism evidence="6 7">
    <name type="scientific">Allomesorhizobium camelthorni</name>
    <dbReference type="NCBI Taxonomy" id="475069"/>
    <lineage>
        <taxon>Bacteria</taxon>
        <taxon>Pseudomonadati</taxon>
        <taxon>Pseudomonadota</taxon>
        <taxon>Alphaproteobacteria</taxon>
        <taxon>Hyphomicrobiales</taxon>
        <taxon>Phyllobacteriaceae</taxon>
        <taxon>Allomesorhizobium</taxon>
    </lineage>
</organism>
<keyword evidence="4 5" id="KW-0472">Membrane</keyword>
<dbReference type="RefSeq" id="WP_165032466.1">
    <property type="nucleotide sequence ID" value="NZ_JAAKZF010000048.1"/>
</dbReference>
<dbReference type="Proteomes" id="UP001642900">
    <property type="component" value="Unassembled WGS sequence"/>
</dbReference>
<protein>
    <submittedName>
        <fullName evidence="6">DoxX family protein</fullName>
    </submittedName>
</protein>
<feature type="transmembrane region" description="Helical" evidence="5">
    <location>
        <begin position="60"/>
        <end position="80"/>
    </location>
</feature>
<evidence type="ECO:0000313" key="7">
    <source>
        <dbReference type="Proteomes" id="UP001642900"/>
    </source>
</evidence>
<feature type="transmembrane region" description="Helical" evidence="5">
    <location>
        <begin position="121"/>
        <end position="140"/>
    </location>
</feature>
<proteinExistence type="predicted"/>
<keyword evidence="2 5" id="KW-0812">Transmembrane</keyword>
<name>A0A6G4WJJ4_9HYPH</name>
<evidence type="ECO:0000256" key="4">
    <source>
        <dbReference type="ARBA" id="ARBA00023136"/>
    </source>
</evidence>
<reference evidence="6 7" key="1">
    <citation type="submission" date="2020-02" db="EMBL/GenBank/DDBJ databases">
        <title>Genome sequence of strain CCNWXJ40-4.</title>
        <authorList>
            <person name="Gao J."/>
            <person name="Sun J."/>
        </authorList>
    </citation>
    <scope>NUCLEOTIDE SEQUENCE [LARGE SCALE GENOMIC DNA]</scope>
    <source>
        <strain evidence="6 7">CCNWXJ 40-4</strain>
    </source>
</reference>
<dbReference type="GO" id="GO:0016020">
    <property type="term" value="C:membrane"/>
    <property type="evidence" value="ECO:0007669"/>
    <property type="project" value="UniProtKB-SubCell"/>
</dbReference>
<sequence>MSQAGPTDMQSMAERFLGARWVEPAARFAVAVPFLISGVAKILDFEGSIAEVRGLTGLEPAVLFAVLVILTQLGGSVLLIAGGRFAWIGALALAGFTTIATLSAHAFWLKPEAEQFLHRNIFFEHVSIVGGLVLLAILTFKPARTQH</sequence>
<keyword evidence="3 5" id="KW-1133">Transmembrane helix</keyword>
<evidence type="ECO:0000313" key="6">
    <source>
        <dbReference type="EMBL" id="NGO54290.1"/>
    </source>
</evidence>
<evidence type="ECO:0000256" key="3">
    <source>
        <dbReference type="ARBA" id="ARBA00022989"/>
    </source>
</evidence>
<dbReference type="InterPro" id="IPR032808">
    <property type="entry name" value="DoxX"/>
</dbReference>
<comment type="subcellular location">
    <subcellularLocation>
        <location evidence="1">Membrane</location>
        <topology evidence="1">Multi-pass membrane protein</topology>
    </subcellularLocation>
</comment>
<comment type="caution">
    <text evidence="6">The sequence shown here is derived from an EMBL/GenBank/DDBJ whole genome shotgun (WGS) entry which is preliminary data.</text>
</comment>
<feature type="transmembrane region" description="Helical" evidence="5">
    <location>
        <begin position="87"/>
        <end position="109"/>
    </location>
</feature>
<evidence type="ECO:0000256" key="2">
    <source>
        <dbReference type="ARBA" id="ARBA00022692"/>
    </source>
</evidence>
<evidence type="ECO:0000256" key="5">
    <source>
        <dbReference type="SAM" id="Phobius"/>
    </source>
</evidence>
<gene>
    <name evidence="6" type="ORF">G6N73_24695</name>
</gene>
<dbReference type="Pfam" id="PF07681">
    <property type="entry name" value="DoxX"/>
    <property type="match status" value="1"/>
</dbReference>
<dbReference type="EMBL" id="JAAKZF010000048">
    <property type="protein sequence ID" value="NGO54290.1"/>
    <property type="molecule type" value="Genomic_DNA"/>
</dbReference>